<keyword evidence="6" id="KW-0479">Metal-binding</keyword>
<dbReference type="Gene3D" id="1.10.10.10">
    <property type="entry name" value="Winged helix-like DNA-binding domain superfamily/Winged helix DNA-binding domain"/>
    <property type="match status" value="1"/>
</dbReference>
<organism evidence="14">
    <name type="scientific">Oppiella nova</name>
    <dbReference type="NCBI Taxonomy" id="334625"/>
    <lineage>
        <taxon>Eukaryota</taxon>
        <taxon>Metazoa</taxon>
        <taxon>Ecdysozoa</taxon>
        <taxon>Arthropoda</taxon>
        <taxon>Chelicerata</taxon>
        <taxon>Arachnida</taxon>
        <taxon>Acari</taxon>
        <taxon>Acariformes</taxon>
        <taxon>Sarcoptiformes</taxon>
        <taxon>Oribatida</taxon>
        <taxon>Brachypylina</taxon>
        <taxon>Oppioidea</taxon>
        <taxon>Oppiidae</taxon>
        <taxon>Oppiella</taxon>
    </lineage>
</organism>
<keyword evidence="10" id="KW-0503">Monooxygenase</keyword>
<evidence type="ECO:0000256" key="10">
    <source>
        <dbReference type="ARBA" id="ARBA00023033"/>
    </source>
</evidence>
<dbReference type="InterPro" id="IPR036388">
    <property type="entry name" value="WH-like_DNA-bd_sf"/>
</dbReference>
<protein>
    <recommendedName>
        <fullName evidence="13">HTH hxlR-type domain-containing protein</fullName>
    </recommendedName>
</protein>
<keyword evidence="5 12" id="KW-0812">Transmembrane</keyword>
<evidence type="ECO:0000313" key="15">
    <source>
        <dbReference type="Proteomes" id="UP000728032"/>
    </source>
</evidence>
<dbReference type="InterPro" id="IPR005804">
    <property type="entry name" value="FA_desaturase_dom"/>
</dbReference>
<accession>A0A7R9L7Q3</accession>
<reference evidence="14" key="1">
    <citation type="submission" date="2020-11" db="EMBL/GenBank/DDBJ databases">
        <authorList>
            <person name="Tran Van P."/>
        </authorList>
    </citation>
    <scope>NUCLEOTIDE SEQUENCE</scope>
</reference>
<evidence type="ECO:0000259" key="13">
    <source>
        <dbReference type="PROSITE" id="PS51118"/>
    </source>
</evidence>
<dbReference type="InterPro" id="IPR036390">
    <property type="entry name" value="WH_DNA-bd_sf"/>
</dbReference>
<evidence type="ECO:0000256" key="7">
    <source>
        <dbReference type="ARBA" id="ARBA00022989"/>
    </source>
</evidence>
<sequence>MCAKDKLYVEDAKDFFIDREDIAMNAPVQLTEQQLQELKPKSGLALDKKRYLWMISPSLPVIGLGILAGYHVAPKPLKKVFALGGPLVLHVIIPAIDSLIGKDKNNPTSEDVKLLEQDPYYSRLVKSFIPIQYVANVYACYLVGRKQTSLLDKILLGVSMGAINGIAINTAHELSHKHDRMDHILSHLALVPSGYNHFRIEHPYGHHKRAATPEDPASSQMGETLYEFLPRTVIGSFKSAIEIETNRLKRKGLGFWSKDNELLQGWTMTAAFHSSMVGLFGKATQSAYSITLFEIINYIEHYGLLRQKDENGKYERTMPEHSWNNNNIVTNLFLYQLQRHSDHHAFPTRPFQALRHFDEAPELPSGYASMLLPAMIPSWWFKIMDKRVFDHYKGDLNKASIYPKRRAIFSNEIGNQPCSIARTLSVLGDRWTMLILRNAFMGLRRFDDFQENLGVTRHVLSERLKRLVEHEILVKVAYVDRQERYEYRLTEKGLDLYPILLTMVAWADKWMDEGLGAPMVYQHTVCGHEFTPVLVCSECQQAVNARQVKPIVTPAFFQYIAQKKLA</sequence>
<dbReference type="GO" id="GO:0004497">
    <property type="term" value="F:monooxygenase activity"/>
    <property type="evidence" value="ECO:0007669"/>
    <property type="project" value="UniProtKB-KW"/>
</dbReference>
<dbReference type="OrthoDB" id="10064643at2759"/>
<keyword evidence="15" id="KW-1185">Reference proteome</keyword>
<dbReference type="InterPro" id="IPR033885">
    <property type="entry name" value="AlkB/XylM"/>
</dbReference>
<comment type="subcellular location">
    <subcellularLocation>
        <location evidence="1">Cell inner membrane</location>
        <topology evidence="1">Multi-pass membrane protein</topology>
    </subcellularLocation>
</comment>
<evidence type="ECO:0000256" key="5">
    <source>
        <dbReference type="ARBA" id="ARBA00022692"/>
    </source>
</evidence>
<evidence type="ECO:0000256" key="3">
    <source>
        <dbReference type="ARBA" id="ARBA00022475"/>
    </source>
</evidence>
<keyword evidence="9" id="KW-0408">Iron</keyword>
<dbReference type="SUPFAM" id="SSF46785">
    <property type="entry name" value="Winged helix' DNA-binding domain"/>
    <property type="match status" value="1"/>
</dbReference>
<proteinExistence type="inferred from homology"/>
<dbReference type="Proteomes" id="UP000728032">
    <property type="component" value="Unassembled WGS sequence"/>
</dbReference>
<dbReference type="EMBL" id="CAJPVJ010000009">
    <property type="protein sequence ID" value="CAG2157616.1"/>
    <property type="molecule type" value="Genomic_DNA"/>
</dbReference>
<dbReference type="GO" id="GO:0046872">
    <property type="term" value="F:metal ion binding"/>
    <property type="evidence" value="ECO:0007669"/>
    <property type="project" value="UniProtKB-KW"/>
</dbReference>
<evidence type="ECO:0000313" key="14">
    <source>
        <dbReference type="EMBL" id="CAD7636546.1"/>
    </source>
</evidence>
<keyword evidence="4" id="KW-0997">Cell inner membrane</keyword>
<dbReference type="GO" id="GO:0006629">
    <property type="term" value="P:lipid metabolic process"/>
    <property type="evidence" value="ECO:0007669"/>
    <property type="project" value="InterPro"/>
</dbReference>
<dbReference type="PANTHER" id="PTHR38674">
    <property type="entry name" value="ALKANE 1-MONOOXYGENASE 1"/>
    <property type="match status" value="1"/>
</dbReference>
<dbReference type="AlphaFoldDB" id="A0A7R9L7Q3"/>
<evidence type="ECO:0000256" key="4">
    <source>
        <dbReference type="ARBA" id="ARBA00022519"/>
    </source>
</evidence>
<dbReference type="PROSITE" id="PS51118">
    <property type="entry name" value="HTH_HXLR"/>
    <property type="match status" value="1"/>
</dbReference>
<evidence type="ECO:0000256" key="2">
    <source>
        <dbReference type="ARBA" id="ARBA00010823"/>
    </source>
</evidence>
<keyword evidence="7 12" id="KW-1133">Transmembrane helix</keyword>
<evidence type="ECO:0000256" key="9">
    <source>
        <dbReference type="ARBA" id="ARBA00023004"/>
    </source>
</evidence>
<feature type="transmembrane region" description="Helical" evidence="12">
    <location>
        <begin position="51"/>
        <end position="73"/>
    </location>
</feature>
<dbReference type="EMBL" id="OC914834">
    <property type="protein sequence ID" value="CAD7636546.1"/>
    <property type="molecule type" value="Genomic_DNA"/>
</dbReference>
<evidence type="ECO:0000256" key="1">
    <source>
        <dbReference type="ARBA" id="ARBA00004429"/>
    </source>
</evidence>
<comment type="similarity">
    <text evidence="2">Belongs to the fatty acid desaturase type 1 family. AlkB subfamily.</text>
</comment>
<gene>
    <name evidence="14" type="ORF">ONB1V03_LOCUS257</name>
</gene>
<keyword evidence="3" id="KW-1003">Cell membrane</keyword>
<evidence type="ECO:0000256" key="12">
    <source>
        <dbReference type="SAM" id="Phobius"/>
    </source>
</evidence>
<keyword evidence="8" id="KW-0560">Oxidoreductase</keyword>
<dbReference type="CDD" id="cd03512">
    <property type="entry name" value="Alkane-hydroxylase"/>
    <property type="match status" value="1"/>
</dbReference>
<evidence type="ECO:0000256" key="11">
    <source>
        <dbReference type="ARBA" id="ARBA00023136"/>
    </source>
</evidence>
<dbReference type="Pfam" id="PF00487">
    <property type="entry name" value="FA_desaturase"/>
    <property type="match status" value="1"/>
</dbReference>
<evidence type="ECO:0000256" key="6">
    <source>
        <dbReference type="ARBA" id="ARBA00022723"/>
    </source>
</evidence>
<dbReference type="Pfam" id="PF01638">
    <property type="entry name" value="HxlR"/>
    <property type="match status" value="1"/>
</dbReference>
<dbReference type="GO" id="GO:0005886">
    <property type="term" value="C:plasma membrane"/>
    <property type="evidence" value="ECO:0007669"/>
    <property type="project" value="UniProtKB-SubCell"/>
</dbReference>
<evidence type="ECO:0000256" key="8">
    <source>
        <dbReference type="ARBA" id="ARBA00023002"/>
    </source>
</evidence>
<feature type="domain" description="HTH hxlR-type" evidence="13">
    <location>
        <begin position="418"/>
        <end position="515"/>
    </location>
</feature>
<name>A0A7R9L7Q3_9ACAR</name>
<keyword evidence="11 12" id="KW-0472">Membrane</keyword>
<dbReference type="InterPro" id="IPR002577">
    <property type="entry name" value="HTH_HxlR"/>
</dbReference>
<dbReference type="PANTHER" id="PTHR38674:SF1">
    <property type="entry name" value="ALKANE 1-MONOOXYGENASE 1"/>
    <property type="match status" value="1"/>
</dbReference>